<dbReference type="EC" id="2.7.13.3" evidence="2"/>
<evidence type="ECO:0000313" key="13">
    <source>
        <dbReference type="Proteomes" id="UP001227386"/>
    </source>
</evidence>
<dbReference type="InterPro" id="IPR005467">
    <property type="entry name" value="His_kinase_dom"/>
</dbReference>
<keyword evidence="4" id="KW-0808">Transferase</keyword>
<dbReference type="Pfam" id="PF01590">
    <property type="entry name" value="GAF"/>
    <property type="match status" value="1"/>
</dbReference>
<dbReference type="EMBL" id="CP123771">
    <property type="protein sequence ID" value="WGO91443.1"/>
    <property type="molecule type" value="Genomic_DNA"/>
</dbReference>
<dbReference type="InterPro" id="IPR035965">
    <property type="entry name" value="PAS-like_dom_sf"/>
</dbReference>
<evidence type="ECO:0000256" key="5">
    <source>
        <dbReference type="ARBA" id="ARBA00022777"/>
    </source>
</evidence>
<dbReference type="Gene3D" id="3.40.50.2300">
    <property type="match status" value="1"/>
</dbReference>
<feature type="domain" description="Response regulatory" evidence="9">
    <location>
        <begin position="684"/>
        <end position="798"/>
    </location>
</feature>
<evidence type="ECO:0000256" key="3">
    <source>
        <dbReference type="ARBA" id="ARBA00022553"/>
    </source>
</evidence>
<dbReference type="Gene3D" id="3.30.565.10">
    <property type="entry name" value="Histidine kinase-like ATPase, C-terminal domain"/>
    <property type="match status" value="1"/>
</dbReference>
<dbReference type="SMART" id="SM00388">
    <property type="entry name" value="HisKA"/>
    <property type="match status" value="1"/>
</dbReference>
<feature type="domain" description="PAC" evidence="11">
    <location>
        <begin position="340"/>
        <end position="392"/>
    </location>
</feature>
<dbReference type="InterPro" id="IPR003661">
    <property type="entry name" value="HisK_dim/P_dom"/>
</dbReference>
<dbReference type="Pfam" id="PF00072">
    <property type="entry name" value="Response_reg"/>
    <property type="match status" value="1"/>
</dbReference>
<dbReference type="PANTHER" id="PTHR43065">
    <property type="entry name" value="SENSOR HISTIDINE KINASE"/>
    <property type="match status" value="1"/>
</dbReference>
<dbReference type="SMART" id="SM00065">
    <property type="entry name" value="GAF"/>
    <property type="match status" value="1"/>
</dbReference>
<dbReference type="PANTHER" id="PTHR43065:SF42">
    <property type="entry name" value="TWO-COMPONENT SENSOR PPRA"/>
    <property type="match status" value="1"/>
</dbReference>
<dbReference type="Pfam" id="PF02518">
    <property type="entry name" value="HATPase_c"/>
    <property type="match status" value="1"/>
</dbReference>
<evidence type="ECO:0000256" key="4">
    <source>
        <dbReference type="ARBA" id="ARBA00022679"/>
    </source>
</evidence>
<dbReference type="CDD" id="cd00082">
    <property type="entry name" value="HisKA"/>
    <property type="match status" value="1"/>
</dbReference>
<reference evidence="12 13" key="1">
    <citation type="journal article" date="2012" name="Appl. Soil Ecol.">
        <title>Isolation and characterization of new plant growth-promoting bacterial endophytes.</title>
        <authorList>
            <person name="Rashid S."/>
            <person name="Charles T.C."/>
            <person name="Glick B.R."/>
        </authorList>
    </citation>
    <scope>NUCLEOTIDE SEQUENCE [LARGE SCALE GENOMIC DNA]</scope>
    <source>
        <strain evidence="12 13">YsS1</strain>
    </source>
</reference>
<dbReference type="SUPFAM" id="SSF55874">
    <property type="entry name" value="ATPase domain of HSP90 chaperone/DNA topoisomerase II/histidine kinase"/>
    <property type="match status" value="1"/>
</dbReference>
<feature type="domain" description="PAS" evidence="10">
    <location>
        <begin position="267"/>
        <end position="337"/>
    </location>
</feature>
<comment type="catalytic activity">
    <reaction evidence="1">
        <text>ATP + protein L-histidine = ADP + protein N-phospho-L-histidine.</text>
        <dbReference type="EC" id="2.7.13.3"/>
    </reaction>
</comment>
<accession>A0ABY8P8B2</accession>
<gene>
    <name evidence="12" type="ORF">QCD61_17140</name>
</gene>
<dbReference type="Gene3D" id="1.10.287.130">
    <property type="match status" value="1"/>
</dbReference>
<dbReference type="InterPro" id="IPR011006">
    <property type="entry name" value="CheY-like_superfamily"/>
</dbReference>
<name>A0ABY8P8B2_9PSED</name>
<dbReference type="Pfam" id="PF00512">
    <property type="entry name" value="HisKA"/>
    <property type="match status" value="1"/>
</dbReference>
<dbReference type="Gene3D" id="3.30.450.40">
    <property type="match status" value="1"/>
</dbReference>
<evidence type="ECO:0000259" key="9">
    <source>
        <dbReference type="PROSITE" id="PS50110"/>
    </source>
</evidence>
<evidence type="ECO:0000256" key="1">
    <source>
        <dbReference type="ARBA" id="ARBA00000085"/>
    </source>
</evidence>
<dbReference type="InterPro" id="IPR029016">
    <property type="entry name" value="GAF-like_dom_sf"/>
</dbReference>
<dbReference type="Pfam" id="PF08447">
    <property type="entry name" value="PAS_3"/>
    <property type="match status" value="1"/>
</dbReference>
<evidence type="ECO:0000256" key="7">
    <source>
        <dbReference type="SAM" id="Coils"/>
    </source>
</evidence>
<evidence type="ECO:0000256" key="6">
    <source>
        <dbReference type="PROSITE-ProRule" id="PRU00169"/>
    </source>
</evidence>
<dbReference type="NCBIfam" id="TIGR00229">
    <property type="entry name" value="sensory_box"/>
    <property type="match status" value="1"/>
</dbReference>
<keyword evidence="3 6" id="KW-0597">Phosphoprotein</keyword>
<dbReference type="PROSITE" id="PS50110">
    <property type="entry name" value="RESPONSE_REGULATORY"/>
    <property type="match status" value="1"/>
</dbReference>
<feature type="domain" description="Histidine kinase" evidence="8">
    <location>
        <begin position="437"/>
        <end position="660"/>
    </location>
</feature>
<dbReference type="InterPro" id="IPR003594">
    <property type="entry name" value="HATPase_dom"/>
</dbReference>
<evidence type="ECO:0000259" key="10">
    <source>
        <dbReference type="PROSITE" id="PS50112"/>
    </source>
</evidence>
<dbReference type="InterPro" id="IPR003018">
    <property type="entry name" value="GAF"/>
</dbReference>
<dbReference type="PRINTS" id="PR00344">
    <property type="entry name" value="BCTRLSENSOR"/>
</dbReference>
<evidence type="ECO:0000313" key="12">
    <source>
        <dbReference type="EMBL" id="WGO91443.1"/>
    </source>
</evidence>
<dbReference type="InterPro" id="IPR001789">
    <property type="entry name" value="Sig_transdc_resp-reg_receiver"/>
</dbReference>
<evidence type="ECO:0000259" key="11">
    <source>
        <dbReference type="PROSITE" id="PS50113"/>
    </source>
</evidence>
<dbReference type="InterPro" id="IPR036890">
    <property type="entry name" value="HATPase_C_sf"/>
</dbReference>
<dbReference type="SMART" id="SM00448">
    <property type="entry name" value="REC"/>
    <property type="match status" value="1"/>
</dbReference>
<dbReference type="Gene3D" id="3.30.450.20">
    <property type="entry name" value="PAS domain"/>
    <property type="match status" value="1"/>
</dbReference>
<dbReference type="SUPFAM" id="SSF52172">
    <property type="entry name" value="CheY-like"/>
    <property type="match status" value="1"/>
</dbReference>
<dbReference type="RefSeq" id="WP_280944111.1">
    <property type="nucleotide sequence ID" value="NZ_CP123771.1"/>
</dbReference>
<dbReference type="InterPro" id="IPR000700">
    <property type="entry name" value="PAS-assoc_C"/>
</dbReference>
<evidence type="ECO:0000259" key="8">
    <source>
        <dbReference type="PROSITE" id="PS50109"/>
    </source>
</evidence>
<dbReference type="PROSITE" id="PS50113">
    <property type="entry name" value="PAC"/>
    <property type="match status" value="1"/>
</dbReference>
<dbReference type="CDD" id="cd00130">
    <property type="entry name" value="PAS"/>
    <property type="match status" value="1"/>
</dbReference>
<dbReference type="SUPFAM" id="SSF55785">
    <property type="entry name" value="PYP-like sensor domain (PAS domain)"/>
    <property type="match status" value="1"/>
</dbReference>
<dbReference type="InterPro" id="IPR036097">
    <property type="entry name" value="HisK_dim/P_sf"/>
</dbReference>
<sequence>MLAKAVDQLASILECRRLREQARSHLISGGHRFSIHLAKPFPRRAFALSLIPRPPWQARSSIRVNLAATLPSDTEDVPRVTHMAIEDTLLRQRKVLAEFGELALVSDDLEHILDEACRLVGDALQTQLAKFMLLEDDGLTFLVRNGVGWTPGVVGNVRVQALKGTPEHFSLDTGSAVISTDISAETRFRYHDFQRQNGVQAFVNVLVFGATETRPFGIFEVDSRHPRQFAESDIDFLRGYGNLLGAALKRSKALQAMRLTEEKLRESERHYRIAAELNPHWPWTADSHGAVMSLDQRWYDYTGRSPAQTLGRQWLNATHPDDKIAIARLWNLSLSNLQPFDSQIRLRKLTGEYRWFRIRAFCSLSPGGQCEQWYGTVEDINERVQLEAALRDWNDRLEERITQRTEQLEAEQHERALAESKLRQSQKMEAVGQLTGGIAHDFNNLLAGITSSLELMQRRIDSHHYDQLSRYNSVALTSAARAAALTQRLLAFSRQQSLQPEVLEPRRVVAGLEEMIRRSVGPSINVECSFRSNDPIKCDPNELENALLNLAINARDAMPGGGALKLDVYRCVIDEKSSSEKIMPAGPYVGISVTDSGMGISAEIMSRVFDPFFTTKRIGEGSGLGLSMIYGFAQQSGGQVKIHSTVGVGTTVTMYFPVVRRFPSPLKSAKPTGIEPLPPGSNETILLVDDEAAIRQMVAEFLSENGYRVLQALDSDSALKQADNAEHIDVLLTDIGLPGAMNGINLADELRARHPTLKVLFITGFAEGESLVSVDATTRVMTKPFNLTDLGLRVGALIHSADGSAGSH</sequence>
<dbReference type="SUPFAM" id="SSF47384">
    <property type="entry name" value="Homodimeric domain of signal transducing histidine kinase"/>
    <property type="match status" value="1"/>
</dbReference>
<dbReference type="SUPFAM" id="SSF55781">
    <property type="entry name" value="GAF domain-like"/>
    <property type="match status" value="1"/>
</dbReference>
<dbReference type="InterPro" id="IPR004358">
    <property type="entry name" value="Sig_transdc_His_kin-like_C"/>
</dbReference>
<dbReference type="PROSITE" id="PS50109">
    <property type="entry name" value="HIS_KIN"/>
    <property type="match status" value="1"/>
</dbReference>
<dbReference type="SMART" id="SM00387">
    <property type="entry name" value="HATPase_c"/>
    <property type="match status" value="1"/>
</dbReference>
<organism evidence="12 13">
    <name type="scientific">Pseudomonas viciae</name>
    <dbReference type="NCBI Taxonomy" id="2505979"/>
    <lineage>
        <taxon>Bacteria</taxon>
        <taxon>Pseudomonadati</taxon>
        <taxon>Pseudomonadota</taxon>
        <taxon>Gammaproteobacteria</taxon>
        <taxon>Pseudomonadales</taxon>
        <taxon>Pseudomonadaceae</taxon>
        <taxon>Pseudomonas</taxon>
    </lineage>
</organism>
<keyword evidence="5" id="KW-0418">Kinase</keyword>
<evidence type="ECO:0000256" key="2">
    <source>
        <dbReference type="ARBA" id="ARBA00012438"/>
    </source>
</evidence>
<dbReference type="InterPro" id="IPR000014">
    <property type="entry name" value="PAS"/>
</dbReference>
<feature type="coiled-coil region" evidence="7">
    <location>
        <begin position="394"/>
        <end position="428"/>
    </location>
</feature>
<feature type="modified residue" description="4-aspartylphosphate" evidence="6">
    <location>
        <position position="734"/>
    </location>
</feature>
<dbReference type="PROSITE" id="PS50112">
    <property type="entry name" value="PAS"/>
    <property type="match status" value="1"/>
</dbReference>
<dbReference type="InterPro" id="IPR013655">
    <property type="entry name" value="PAS_fold_3"/>
</dbReference>
<keyword evidence="7" id="KW-0175">Coiled coil</keyword>
<protein>
    <recommendedName>
        <fullName evidence="2">histidine kinase</fullName>
        <ecNumber evidence="2">2.7.13.3</ecNumber>
    </recommendedName>
</protein>
<proteinExistence type="predicted"/>
<dbReference type="Proteomes" id="UP001227386">
    <property type="component" value="Chromosome"/>
</dbReference>
<keyword evidence="13" id="KW-1185">Reference proteome</keyword>